<accession>A0AA36FKR4</accession>
<name>A0AA36FKR4_OCTVU</name>
<reference evidence="2" key="1">
    <citation type="submission" date="2023-08" db="EMBL/GenBank/DDBJ databases">
        <authorList>
            <person name="Alioto T."/>
            <person name="Alioto T."/>
            <person name="Gomez Garrido J."/>
        </authorList>
    </citation>
    <scope>NUCLEOTIDE SEQUENCE</scope>
</reference>
<proteinExistence type="predicted"/>
<sequence length="159" mass="18053">MRSVLSESFLAAIASARFRTKSDISIRRQKQHPKQRNMKSDNKQPYLMADIHYALGTNHKINQYNKHIDSHQNSDITNSDQLIRPKKHWSSSVRSICVQFLICLCIFMVLALLLTSSGGSHPPVRNSLKLTKSRNSTIYSSIIMILPTRKDDSSVTSIP</sequence>
<organism evidence="2 3">
    <name type="scientific">Octopus vulgaris</name>
    <name type="common">Common octopus</name>
    <dbReference type="NCBI Taxonomy" id="6645"/>
    <lineage>
        <taxon>Eukaryota</taxon>
        <taxon>Metazoa</taxon>
        <taxon>Spiralia</taxon>
        <taxon>Lophotrochozoa</taxon>
        <taxon>Mollusca</taxon>
        <taxon>Cephalopoda</taxon>
        <taxon>Coleoidea</taxon>
        <taxon>Octopodiformes</taxon>
        <taxon>Octopoda</taxon>
        <taxon>Incirrata</taxon>
        <taxon>Octopodidae</taxon>
        <taxon>Octopus</taxon>
    </lineage>
</organism>
<evidence type="ECO:0000313" key="3">
    <source>
        <dbReference type="Proteomes" id="UP001162480"/>
    </source>
</evidence>
<keyword evidence="1" id="KW-1133">Transmembrane helix</keyword>
<dbReference type="AlphaFoldDB" id="A0AA36FKR4"/>
<keyword evidence="1" id="KW-0812">Transmembrane</keyword>
<feature type="transmembrane region" description="Helical" evidence="1">
    <location>
        <begin position="93"/>
        <end position="114"/>
    </location>
</feature>
<evidence type="ECO:0000313" key="2">
    <source>
        <dbReference type="EMBL" id="CAI9740569.1"/>
    </source>
</evidence>
<dbReference type="EMBL" id="OX597838">
    <property type="protein sequence ID" value="CAI9740569.1"/>
    <property type="molecule type" value="Genomic_DNA"/>
</dbReference>
<keyword evidence="1" id="KW-0472">Membrane</keyword>
<dbReference type="Proteomes" id="UP001162480">
    <property type="component" value="Chromosome 25"/>
</dbReference>
<protein>
    <submittedName>
        <fullName evidence="2">Uncharacterized protein</fullName>
    </submittedName>
</protein>
<keyword evidence="3" id="KW-1185">Reference proteome</keyword>
<gene>
    <name evidence="2" type="ORF">OCTVUL_1B017499</name>
</gene>
<evidence type="ECO:0000256" key="1">
    <source>
        <dbReference type="SAM" id="Phobius"/>
    </source>
</evidence>